<evidence type="ECO:0000256" key="3">
    <source>
        <dbReference type="ARBA" id="ARBA00022723"/>
    </source>
</evidence>
<dbReference type="STRING" id="656916.A0A2G7FIT6"/>
<keyword evidence="9" id="KW-0472">Membrane</keyword>
<keyword evidence="11" id="KW-1185">Reference proteome</keyword>
<dbReference type="PRINTS" id="PR00385">
    <property type="entry name" value="P450"/>
</dbReference>
<dbReference type="PANTHER" id="PTHR24305">
    <property type="entry name" value="CYTOCHROME P450"/>
    <property type="match status" value="1"/>
</dbReference>
<dbReference type="PRINTS" id="PR00465">
    <property type="entry name" value="EP450IV"/>
</dbReference>
<evidence type="ECO:0000256" key="2">
    <source>
        <dbReference type="ARBA" id="ARBA00010617"/>
    </source>
</evidence>
<evidence type="ECO:0000256" key="9">
    <source>
        <dbReference type="SAM" id="Phobius"/>
    </source>
</evidence>
<keyword evidence="4 8" id="KW-0560">Oxidoreductase</keyword>
<keyword evidence="6 8" id="KW-0503">Monooxygenase</keyword>
<accession>A0A2G7FIT6</accession>
<keyword evidence="3 7" id="KW-0479">Metal-binding</keyword>
<dbReference type="InterPro" id="IPR036396">
    <property type="entry name" value="Cyt_P450_sf"/>
</dbReference>
<dbReference type="GO" id="GO:0020037">
    <property type="term" value="F:heme binding"/>
    <property type="evidence" value="ECO:0007669"/>
    <property type="project" value="InterPro"/>
</dbReference>
<feature type="transmembrane region" description="Helical" evidence="9">
    <location>
        <begin position="6"/>
        <end position="26"/>
    </location>
</feature>
<dbReference type="InterPro" id="IPR002403">
    <property type="entry name" value="Cyt_P450_E_grp-IV"/>
</dbReference>
<evidence type="ECO:0000256" key="6">
    <source>
        <dbReference type="ARBA" id="ARBA00023033"/>
    </source>
</evidence>
<evidence type="ECO:0000256" key="1">
    <source>
        <dbReference type="ARBA" id="ARBA00001971"/>
    </source>
</evidence>
<evidence type="ECO:0000256" key="8">
    <source>
        <dbReference type="RuleBase" id="RU000461"/>
    </source>
</evidence>
<evidence type="ECO:0000256" key="7">
    <source>
        <dbReference type="PIRSR" id="PIRSR602403-1"/>
    </source>
</evidence>
<dbReference type="SUPFAM" id="SSF48264">
    <property type="entry name" value="Cytochrome P450"/>
    <property type="match status" value="1"/>
</dbReference>
<keyword evidence="5 7" id="KW-0408">Iron</keyword>
<evidence type="ECO:0000313" key="10">
    <source>
        <dbReference type="EMBL" id="PIG80429.1"/>
    </source>
</evidence>
<keyword evidence="9" id="KW-0812">Transmembrane</keyword>
<protein>
    <submittedName>
        <fullName evidence="10">Benzoate 4-monooxygenase cytochrome P450</fullName>
    </submittedName>
</protein>
<sequence length="560" mass="63438">MTITVTAIATGSIAFFVYYIFCSLFLSPLARIPGPKSFALTKWRLAYEDYKGTRTRKIHALHERYGPVVRIGPNEVAFNSLSGLRAIYGAGSGFERTNFYHMFAIYGRKNMFSFNAVKQHAERKKLFAHAYAKSAMLKGTNASMIEMKVRKYMELLEREGRSQDVFTTLHYFSLDNITEFLYGDFGKTACLDGIEEDRALLHDILTTGSRTLSWFTVHHPKLTAWLYSRTGLLGCVAHRFYPMQKPTPYTSIKLHATKAFQGFADASVAEKAEQSSLISKLWKHHRSMKDGGLDDLDIASECADQLDGGIDTTSDTLMFTIWSLSRPEHRRFQQKLIDEVRSLSENDLNPDGIPRVEATDKLPYVEAVIKETLRLFAPLPASEPRSSPEPTTIDGYLIPARTVVSISPYTLHRNADVFTDPLKFNPDRWLDPSQDLTQMNRFFWAFSSGGRMCIGMHLAMAEMTTFVAALYRKYTTEPREGFGTISPGITSRFEVFFDEACSDMRASITAARLRMMVIPNLVLGIFYYEASSMDPMLTFGFTHVLLDDKMALSREVKLDV</sequence>
<dbReference type="GO" id="GO:0004497">
    <property type="term" value="F:monooxygenase activity"/>
    <property type="evidence" value="ECO:0007669"/>
    <property type="project" value="UniProtKB-KW"/>
</dbReference>
<gene>
    <name evidence="10" type="ORF">AARAC_004979</name>
</gene>
<proteinExistence type="inferred from homology"/>
<reference evidence="10 11" key="1">
    <citation type="submission" date="2017-05" db="EMBL/GenBank/DDBJ databases">
        <title>Genome sequence for an aflatoxigenic pathogen of Argentinian peanut, Aspergillus arachidicola.</title>
        <authorList>
            <person name="Moore G."/>
            <person name="Beltz S.B."/>
            <person name="Mack B.M."/>
        </authorList>
    </citation>
    <scope>NUCLEOTIDE SEQUENCE [LARGE SCALE GENOMIC DNA]</scope>
    <source>
        <strain evidence="10 11">CBS 117610</strain>
    </source>
</reference>
<evidence type="ECO:0000256" key="4">
    <source>
        <dbReference type="ARBA" id="ARBA00023002"/>
    </source>
</evidence>
<keyword evidence="9" id="KW-1133">Transmembrane helix</keyword>
<dbReference type="Pfam" id="PF00067">
    <property type="entry name" value="p450"/>
    <property type="match status" value="1"/>
</dbReference>
<evidence type="ECO:0000256" key="5">
    <source>
        <dbReference type="ARBA" id="ARBA00023004"/>
    </source>
</evidence>
<dbReference type="EMBL" id="NEXV01000613">
    <property type="protein sequence ID" value="PIG80429.1"/>
    <property type="molecule type" value="Genomic_DNA"/>
</dbReference>
<dbReference type="GO" id="GO:0005506">
    <property type="term" value="F:iron ion binding"/>
    <property type="evidence" value="ECO:0007669"/>
    <property type="project" value="InterPro"/>
</dbReference>
<dbReference type="InterPro" id="IPR017972">
    <property type="entry name" value="Cyt_P450_CS"/>
</dbReference>
<dbReference type="PROSITE" id="PS00086">
    <property type="entry name" value="CYTOCHROME_P450"/>
    <property type="match status" value="1"/>
</dbReference>
<feature type="binding site" description="axial binding residue" evidence="7">
    <location>
        <position position="453"/>
    </location>
    <ligand>
        <name>heme</name>
        <dbReference type="ChEBI" id="CHEBI:30413"/>
    </ligand>
    <ligandPart>
        <name>Fe</name>
        <dbReference type="ChEBI" id="CHEBI:18248"/>
    </ligandPart>
</feature>
<organism evidence="10 11">
    <name type="scientific">Aspergillus arachidicola</name>
    <dbReference type="NCBI Taxonomy" id="656916"/>
    <lineage>
        <taxon>Eukaryota</taxon>
        <taxon>Fungi</taxon>
        <taxon>Dikarya</taxon>
        <taxon>Ascomycota</taxon>
        <taxon>Pezizomycotina</taxon>
        <taxon>Eurotiomycetes</taxon>
        <taxon>Eurotiomycetidae</taxon>
        <taxon>Eurotiales</taxon>
        <taxon>Aspergillaceae</taxon>
        <taxon>Aspergillus</taxon>
        <taxon>Aspergillus subgen. Circumdati</taxon>
    </lineage>
</organism>
<dbReference type="GO" id="GO:0016705">
    <property type="term" value="F:oxidoreductase activity, acting on paired donors, with incorporation or reduction of molecular oxygen"/>
    <property type="evidence" value="ECO:0007669"/>
    <property type="project" value="InterPro"/>
</dbReference>
<comment type="cofactor">
    <cofactor evidence="1 7">
        <name>heme</name>
        <dbReference type="ChEBI" id="CHEBI:30413"/>
    </cofactor>
</comment>
<dbReference type="CDD" id="cd11059">
    <property type="entry name" value="CYP_fungal"/>
    <property type="match status" value="1"/>
</dbReference>
<name>A0A2G7FIT6_9EURO</name>
<dbReference type="PANTHER" id="PTHR24305:SF164">
    <property type="entry name" value="P450, PUTATIVE (EUROFUNG)-RELATED"/>
    <property type="match status" value="1"/>
</dbReference>
<dbReference type="InterPro" id="IPR050121">
    <property type="entry name" value="Cytochrome_P450_monoxygenase"/>
</dbReference>
<keyword evidence="7 8" id="KW-0349">Heme</keyword>
<comment type="similarity">
    <text evidence="2 8">Belongs to the cytochrome P450 family.</text>
</comment>
<comment type="caution">
    <text evidence="10">The sequence shown here is derived from an EMBL/GenBank/DDBJ whole genome shotgun (WGS) entry which is preliminary data.</text>
</comment>
<dbReference type="Proteomes" id="UP000231358">
    <property type="component" value="Unassembled WGS sequence"/>
</dbReference>
<evidence type="ECO:0000313" key="11">
    <source>
        <dbReference type="Proteomes" id="UP000231358"/>
    </source>
</evidence>
<dbReference type="AlphaFoldDB" id="A0A2G7FIT6"/>
<dbReference type="Gene3D" id="1.10.630.10">
    <property type="entry name" value="Cytochrome P450"/>
    <property type="match status" value="1"/>
</dbReference>
<dbReference type="InterPro" id="IPR001128">
    <property type="entry name" value="Cyt_P450"/>
</dbReference>